<name>A0A0J6YHZ0_COCIT</name>
<evidence type="ECO:0000313" key="1">
    <source>
        <dbReference type="EMBL" id="KMP07240.1"/>
    </source>
</evidence>
<dbReference type="AlphaFoldDB" id="A0A0J6YHZ0"/>
<dbReference type="Proteomes" id="UP000054565">
    <property type="component" value="Unassembled WGS sequence"/>
</dbReference>
<accession>A0A0J6YHZ0</accession>
<proteinExistence type="predicted"/>
<reference evidence="2" key="1">
    <citation type="journal article" date="2010" name="Genome Res.">
        <title>Population genomic sequencing of Coccidioides fungi reveals recent hybridization and transposon control.</title>
        <authorList>
            <person name="Neafsey D.E."/>
            <person name="Barker B.M."/>
            <person name="Sharpton T.J."/>
            <person name="Stajich J.E."/>
            <person name="Park D.J."/>
            <person name="Whiston E."/>
            <person name="Hung C.-Y."/>
            <person name="McMahan C."/>
            <person name="White J."/>
            <person name="Sykes S."/>
            <person name="Heiman D."/>
            <person name="Young S."/>
            <person name="Zeng Q."/>
            <person name="Abouelleil A."/>
            <person name="Aftuck L."/>
            <person name="Bessette D."/>
            <person name="Brown A."/>
            <person name="FitzGerald M."/>
            <person name="Lui A."/>
            <person name="Macdonald J.P."/>
            <person name="Priest M."/>
            <person name="Orbach M.J."/>
            <person name="Galgiani J.N."/>
            <person name="Kirkland T.N."/>
            <person name="Cole G.T."/>
            <person name="Birren B.W."/>
            <person name="Henn M.R."/>
            <person name="Taylor J.W."/>
            <person name="Rounsley S.D."/>
        </authorList>
    </citation>
    <scope>NUCLEOTIDE SEQUENCE [LARGE SCALE GENOMIC DNA]</scope>
    <source>
        <strain evidence="2">RMSCC 2394</strain>
    </source>
</reference>
<gene>
    <name evidence="1" type="ORF">CIRG_06921</name>
</gene>
<sequence length="85" mass="9852">MASMLPWLWKRDKQAERIYRTNVPPNDSERGVRNKKERNPLLFRAMSIAGRGLQCNSSPSPKIPEWRSLIVHAVTQTLHAWFPIA</sequence>
<organism evidence="1 2">
    <name type="scientific">Coccidioides immitis RMSCC 2394</name>
    <dbReference type="NCBI Taxonomy" id="404692"/>
    <lineage>
        <taxon>Eukaryota</taxon>
        <taxon>Fungi</taxon>
        <taxon>Dikarya</taxon>
        <taxon>Ascomycota</taxon>
        <taxon>Pezizomycotina</taxon>
        <taxon>Eurotiomycetes</taxon>
        <taxon>Eurotiomycetidae</taxon>
        <taxon>Onygenales</taxon>
        <taxon>Onygenaceae</taxon>
        <taxon>Coccidioides</taxon>
    </lineage>
</organism>
<evidence type="ECO:0000313" key="2">
    <source>
        <dbReference type="Proteomes" id="UP000054565"/>
    </source>
</evidence>
<protein>
    <submittedName>
        <fullName evidence="1">Uncharacterized protein</fullName>
    </submittedName>
</protein>
<dbReference type="EMBL" id="DS028097">
    <property type="protein sequence ID" value="KMP07240.1"/>
    <property type="molecule type" value="Genomic_DNA"/>
</dbReference>